<keyword evidence="1" id="KW-0614">Plasmid</keyword>
<evidence type="ECO:0000313" key="2">
    <source>
        <dbReference type="Proteomes" id="UP000006426"/>
    </source>
</evidence>
<name>A0AAD0PWL4_PSEAV</name>
<dbReference type="EMBL" id="CP031226">
    <property type="protein sequence ID" value="AXH60104.1"/>
    <property type="molecule type" value="Genomic_DNA"/>
</dbReference>
<geneLocation type="plasmid" evidence="2">
    <name>pmppla107</name>
</geneLocation>
<sequence>MPHLLDLDAQFSVSKVKQLLDTVTPARRSDAVFLEAVEHEIERCFQAPGFTRALMKANPIIWFAAASIKKGHNLIFSCFCAWGMPLERAMTLLMILRPSMVVPTTWSKHYIDLFTDICAYHWKAAPLAAQLMSMSNKDKIPAVPLKILFRSAHRKKQLEDILLAMRVHMPEMNMQVEQALQWFLEDISGYGPFLDRLSMELFAPHIYRASYLHAQGNSELRQVLWATSLTYESRMALGQMSVSWMECPLAEKLGWRYLVDVCNTLKGLSLKLGPLALSTRLAEQSEINALIKCALTQERINSSNAAEHLPDNLVRLLKRHNYLQPVVEEQSWRHLPPVPIEESEAFNIGLTVDTVV</sequence>
<dbReference type="GeneID" id="39474134"/>
<proteinExistence type="predicted"/>
<reference evidence="1 2" key="1">
    <citation type="journal article" date="2011" name="PLoS Pathog.">
        <title>Dynamic evolution of pathogenicity revealed by sequencing and comparative genomics of 19 Pseudomonas syringae isolates.</title>
        <authorList>
            <person name="Baltrus D.A."/>
            <person name="Nishimura M.T."/>
            <person name="Romanchuk A."/>
            <person name="Chang J.H."/>
            <person name="Mukhtar M.S."/>
            <person name="Cherkis K."/>
            <person name="Roach J."/>
            <person name="Grant S.R."/>
            <person name="Jones C.D."/>
            <person name="Dangl J.L."/>
        </authorList>
    </citation>
    <scope>NUCLEOTIDE SEQUENCE [LARGE SCALE GENOMIC DNA]</scope>
    <source>
        <strain evidence="1 2">M301315</strain>
    </source>
</reference>
<dbReference type="RefSeq" id="WP_005742810.1">
    <property type="nucleotide sequence ID" value="NZ_CP031226.1"/>
</dbReference>
<protein>
    <submittedName>
        <fullName evidence="1">Uncharacterized protein</fullName>
    </submittedName>
</protein>
<dbReference type="Proteomes" id="UP000006426">
    <property type="component" value="Plasmid pmppla107"/>
</dbReference>
<gene>
    <name evidence="1" type="ORF">PLA107_033380</name>
</gene>
<dbReference type="AlphaFoldDB" id="A0AAD0PWL4"/>
<evidence type="ECO:0000313" key="1">
    <source>
        <dbReference type="EMBL" id="AXH60104.1"/>
    </source>
</evidence>
<accession>A0AAD0PWL4</accession>
<organism evidence="1 2">
    <name type="scientific">Pseudomonas amygdali pv. lachrymans str. M301315</name>
    <dbReference type="NCBI Taxonomy" id="629260"/>
    <lineage>
        <taxon>Bacteria</taxon>
        <taxon>Pseudomonadati</taxon>
        <taxon>Pseudomonadota</taxon>
        <taxon>Gammaproteobacteria</taxon>
        <taxon>Pseudomonadales</taxon>
        <taxon>Pseudomonadaceae</taxon>
        <taxon>Pseudomonas</taxon>
        <taxon>Pseudomonas amygdali</taxon>
    </lineage>
</organism>